<reference evidence="2" key="1">
    <citation type="journal article" date="2010" name="Nat. Biotechnol.">
        <title>Draft genome sequence of the oilseed species Ricinus communis.</title>
        <authorList>
            <person name="Chan A.P."/>
            <person name="Crabtree J."/>
            <person name="Zhao Q."/>
            <person name="Lorenzi H."/>
            <person name="Orvis J."/>
            <person name="Puiu D."/>
            <person name="Melake-Berhan A."/>
            <person name="Jones K.M."/>
            <person name="Redman J."/>
            <person name="Chen G."/>
            <person name="Cahoon E.B."/>
            <person name="Gedil M."/>
            <person name="Stanke M."/>
            <person name="Haas B.J."/>
            <person name="Wortman J.R."/>
            <person name="Fraser-Liggett C.M."/>
            <person name="Ravel J."/>
            <person name="Rabinowicz P.D."/>
        </authorList>
    </citation>
    <scope>NUCLEOTIDE SEQUENCE [LARGE SCALE GENOMIC DNA]</scope>
    <source>
        <strain evidence="2">cv. Hale</strain>
    </source>
</reference>
<sequence>MGFAIFELLLGKKERKNKPGSAILIQIKESPYPVAGANVYVPLSRQISLKRRA</sequence>
<evidence type="ECO:0000313" key="1">
    <source>
        <dbReference type="EMBL" id="EEF48525.1"/>
    </source>
</evidence>
<gene>
    <name evidence="1" type="ORF">RCOM_1036550</name>
</gene>
<dbReference type="EMBL" id="EQ973783">
    <property type="protein sequence ID" value="EEF48525.1"/>
    <property type="molecule type" value="Genomic_DNA"/>
</dbReference>
<proteinExistence type="predicted"/>
<dbReference type="InParanoid" id="B9RJM3"/>
<dbReference type="AlphaFoldDB" id="B9RJM3"/>
<dbReference type="Proteomes" id="UP000008311">
    <property type="component" value="Unassembled WGS sequence"/>
</dbReference>
<protein>
    <submittedName>
        <fullName evidence="1">Uncharacterized protein</fullName>
    </submittedName>
</protein>
<organism evidence="1 2">
    <name type="scientific">Ricinus communis</name>
    <name type="common">Castor bean</name>
    <dbReference type="NCBI Taxonomy" id="3988"/>
    <lineage>
        <taxon>Eukaryota</taxon>
        <taxon>Viridiplantae</taxon>
        <taxon>Streptophyta</taxon>
        <taxon>Embryophyta</taxon>
        <taxon>Tracheophyta</taxon>
        <taxon>Spermatophyta</taxon>
        <taxon>Magnoliopsida</taxon>
        <taxon>eudicotyledons</taxon>
        <taxon>Gunneridae</taxon>
        <taxon>Pentapetalae</taxon>
        <taxon>rosids</taxon>
        <taxon>fabids</taxon>
        <taxon>Malpighiales</taxon>
        <taxon>Euphorbiaceae</taxon>
        <taxon>Acalyphoideae</taxon>
        <taxon>Acalypheae</taxon>
        <taxon>Ricinus</taxon>
    </lineage>
</organism>
<keyword evidence="2" id="KW-1185">Reference proteome</keyword>
<accession>B9RJM3</accession>
<name>B9RJM3_RICCO</name>
<evidence type="ECO:0000313" key="2">
    <source>
        <dbReference type="Proteomes" id="UP000008311"/>
    </source>
</evidence>